<dbReference type="AlphaFoldDB" id="J5KDG9"/>
<dbReference type="EMBL" id="JH611185">
    <property type="protein sequence ID" value="EJP73008.1"/>
    <property type="molecule type" value="Genomic_DNA"/>
</dbReference>
<keyword evidence="2 4" id="KW-0560">Oxidoreductase</keyword>
<comment type="catalytic activity">
    <reaction evidence="4">
        <text>[glutaredoxin]-dithiol + arsenate + glutathione + H(+) = glutathionyl-S-S-[glutaredoxin] + arsenite + H2O</text>
        <dbReference type="Rhea" id="RHEA:22016"/>
        <dbReference type="Rhea" id="RHEA-COMP:10729"/>
        <dbReference type="Rhea" id="RHEA-COMP:17668"/>
        <dbReference type="ChEBI" id="CHEBI:15377"/>
        <dbReference type="ChEBI" id="CHEBI:15378"/>
        <dbReference type="ChEBI" id="CHEBI:29242"/>
        <dbReference type="ChEBI" id="CHEBI:29950"/>
        <dbReference type="ChEBI" id="CHEBI:48597"/>
        <dbReference type="ChEBI" id="CHEBI:57925"/>
        <dbReference type="ChEBI" id="CHEBI:146199"/>
        <dbReference type="EC" id="1.20.4.1"/>
    </reaction>
</comment>
<dbReference type="EC" id="1.20.4.1" evidence="4"/>
<dbReference type="PANTHER" id="PTHR30041">
    <property type="entry name" value="ARSENATE REDUCTASE"/>
    <property type="match status" value="1"/>
</dbReference>
<dbReference type="InterPro" id="IPR006660">
    <property type="entry name" value="Arsenate_reductase-like"/>
</dbReference>
<dbReference type="HOGENOM" id="CLU_116644_0_1_6"/>
<proteinExistence type="inferred from homology"/>
<dbReference type="InterPro" id="IPR006659">
    <property type="entry name" value="Arsenate_reductase"/>
</dbReference>
<protein>
    <recommendedName>
        <fullName evidence="4">Arsenate reductase</fullName>
        <ecNumber evidence="4">1.20.4.1</ecNumber>
    </recommendedName>
</protein>
<dbReference type="SUPFAM" id="SSF52833">
    <property type="entry name" value="Thioredoxin-like"/>
    <property type="match status" value="1"/>
</dbReference>
<dbReference type="InterPro" id="IPR036249">
    <property type="entry name" value="Thioredoxin-like_sf"/>
</dbReference>
<name>J5KDG9_9GAMM</name>
<evidence type="ECO:0000313" key="6">
    <source>
        <dbReference type="Proteomes" id="UP000010116"/>
    </source>
</evidence>
<dbReference type="PROSITE" id="PS51353">
    <property type="entry name" value="ARSC"/>
    <property type="match status" value="1"/>
</dbReference>
<accession>J5KDG9</accession>
<reference evidence="5 6" key="1">
    <citation type="journal article" date="2012" name="ISME J.">
        <title>Genomic insights to SAR86, an abundant and uncultivated marine bacterial lineage.</title>
        <authorList>
            <person name="Dupont C.L."/>
            <person name="Rusch D.B."/>
            <person name="Yooseph S."/>
            <person name="Lombardo M.J."/>
            <person name="Richter R.A."/>
            <person name="Valas R."/>
            <person name="Novotny M."/>
            <person name="Yee-Greenbaum J."/>
            <person name="Selengut J.D."/>
            <person name="Haft D.H."/>
            <person name="Halpern A.L."/>
            <person name="Lasken R.S."/>
            <person name="Nealson K."/>
            <person name="Friedman R."/>
            <person name="Venter J.C."/>
        </authorList>
    </citation>
    <scope>NUCLEOTIDE SEQUENCE [LARGE SCALE GENOMIC DNA]</scope>
</reference>
<organism evidence="5 6">
    <name type="scientific">SAR86 cluster bacterium SAR86B</name>
    <dbReference type="NCBI Taxonomy" id="1123867"/>
    <lineage>
        <taxon>Bacteria</taxon>
        <taxon>Pseudomonadati</taxon>
        <taxon>Pseudomonadota</taxon>
        <taxon>Gammaproteobacteria</taxon>
        <taxon>SAR86 cluster</taxon>
    </lineage>
</organism>
<evidence type="ECO:0000256" key="3">
    <source>
        <dbReference type="PROSITE-ProRule" id="PRU01282"/>
    </source>
</evidence>
<dbReference type="CDD" id="cd03034">
    <property type="entry name" value="ArsC_ArsC"/>
    <property type="match status" value="1"/>
</dbReference>
<dbReference type="PANTHER" id="PTHR30041:SF4">
    <property type="entry name" value="ARSENATE REDUCTASE"/>
    <property type="match status" value="1"/>
</dbReference>
<gene>
    <name evidence="5" type="primary">arsC</name>
    <name evidence="5" type="ORF">NT02SARS_0757</name>
</gene>
<dbReference type="NCBIfam" id="TIGR00014">
    <property type="entry name" value="arsC"/>
    <property type="match status" value="1"/>
</dbReference>
<dbReference type="Gene3D" id="3.40.30.10">
    <property type="entry name" value="Glutaredoxin"/>
    <property type="match status" value="1"/>
</dbReference>
<evidence type="ECO:0000256" key="1">
    <source>
        <dbReference type="ARBA" id="ARBA00007198"/>
    </source>
</evidence>
<evidence type="ECO:0000313" key="5">
    <source>
        <dbReference type="EMBL" id="EJP73008.1"/>
    </source>
</evidence>
<dbReference type="GO" id="GO:0008794">
    <property type="term" value="F:arsenate reductase (glutaredoxin) activity"/>
    <property type="evidence" value="ECO:0007669"/>
    <property type="project" value="UniProtKB-UniRule"/>
</dbReference>
<evidence type="ECO:0000256" key="4">
    <source>
        <dbReference type="RuleBase" id="RU362029"/>
    </source>
</evidence>
<comment type="similarity">
    <text evidence="1 3 4">Belongs to the ArsC family.</text>
</comment>
<sequence>MLDKKLFHNPRCSKSRQALALLEEHKVEFEVFFYLKEELNRAIIKELLSKLNLAPRDLLRKSEQAYKNLNLSDINISDEKIIDAMINYPKLIERPVFINKKKAIIGRPPEEVLKIL</sequence>
<evidence type="ECO:0000256" key="2">
    <source>
        <dbReference type="ARBA" id="ARBA00023002"/>
    </source>
</evidence>
<dbReference type="Proteomes" id="UP000010116">
    <property type="component" value="Unassembled WGS sequence"/>
</dbReference>
<dbReference type="Pfam" id="PF03960">
    <property type="entry name" value="ArsC"/>
    <property type="match status" value="1"/>
</dbReference>